<gene>
    <name evidence="3" type="ORF">FZEAL_1494</name>
</gene>
<dbReference type="PANTHER" id="PTHR48050:SF13">
    <property type="entry name" value="STEROL 3-BETA-GLUCOSYLTRANSFERASE UGT80A2"/>
    <property type="match status" value="1"/>
</dbReference>
<name>A0A8H4USP7_9HYPO</name>
<evidence type="ECO:0000256" key="2">
    <source>
        <dbReference type="SAM" id="SignalP"/>
    </source>
</evidence>
<reference evidence="3" key="1">
    <citation type="journal article" date="2020" name="BMC Genomics">
        <title>Correction to: Identification and distribution of gene clusters required for synthesis of sphingolipid metabolism inhibitors in diverse species of the filamentous fungus Fusarium.</title>
        <authorList>
            <person name="Kim H.S."/>
            <person name="Lohmar J.M."/>
            <person name="Busman M."/>
            <person name="Brown D.W."/>
            <person name="Naumann T.A."/>
            <person name="Divon H.H."/>
            <person name="Lysoe E."/>
            <person name="Uhlig S."/>
            <person name="Proctor R.H."/>
        </authorList>
    </citation>
    <scope>NUCLEOTIDE SEQUENCE</scope>
    <source>
        <strain evidence="3">NRRL 22465</strain>
    </source>
</reference>
<dbReference type="InterPro" id="IPR002213">
    <property type="entry name" value="UDP_glucos_trans"/>
</dbReference>
<keyword evidence="1" id="KW-0808">Transferase</keyword>
<dbReference type="PANTHER" id="PTHR48050">
    <property type="entry name" value="STEROL 3-BETA-GLUCOSYLTRANSFERASE"/>
    <property type="match status" value="1"/>
</dbReference>
<dbReference type="Gene3D" id="3.40.50.2000">
    <property type="entry name" value="Glycogen Phosphorylase B"/>
    <property type="match status" value="1"/>
</dbReference>
<dbReference type="AlphaFoldDB" id="A0A8H4USP7"/>
<reference evidence="3" key="2">
    <citation type="submission" date="2020-05" db="EMBL/GenBank/DDBJ databases">
        <authorList>
            <person name="Kim H.-S."/>
            <person name="Proctor R.H."/>
            <person name="Brown D.W."/>
        </authorList>
    </citation>
    <scope>NUCLEOTIDE SEQUENCE</scope>
    <source>
        <strain evidence="3">NRRL 22465</strain>
    </source>
</reference>
<dbReference type="InterPro" id="IPR050426">
    <property type="entry name" value="Glycosyltransferase_28"/>
</dbReference>
<protein>
    <recommendedName>
        <fullName evidence="5">2-hydroxyacylsphingosine 1-beta-galactosyltransferase</fullName>
    </recommendedName>
</protein>
<keyword evidence="4" id="KW-1185">Reference proteome</keyword>
<feature type="chain" id="PRO_5034610010" description="2-hydroxyacylsphingosine 1-beta-galactosyltransferase" evidence="2">
    <location>
        <begin position="24"/>
        <end position="516"/>
    </location>
</feature>
<dbReference type="GO" id="GO:0008194">
    <property type="term" value="F:UDP-glycosyltransferase activity"/>
    <property type="evidence" value="ECO:0007669"/>
    <property type="project" value="InterPro"/>
</dbReference>
<accession>A0A8H4USP7</accession>
<dbReference type="OrthoDB" id="407298at2759"/>
<proteinExistence type="predicted"/>
<dbReference type="Proteomes" id="UP000635477">
    <property type="component" value="Unassembled WGS sequence"/>
</dbReference>
<evidence type="ECO:0000256" key="1">
    <source>
        <dbReference type="ARBA" id="ARBA00022679"/>
    </source>
</evidence>
<sequence length="516" mass="57019">MFRRLLLVGSVLIAALAFFFTQGETPQRAPYTAGRNKTALFFVNKEHGLSNVHVATASALLEHYPDIDVHFASFSELASKLDRVSRFSRKKTPEARDIIFHKLRGASYADAVHKAGKRIDNIPHPPGAAGIGHLCRDIQTWIAPWTVQDHLALYGELVSLIDEIDPAVVVLDPLFRPGLDATRDKNRLHAIITPNTVLDNFLGDQPYGSMFWKYPAMASGFPFPVPWRKIPENIYLNMRFIYSVVMMPDLAAKRKDLREHGLKDPINFFAMYRADVPWVSVSAEGATIQADFIPSNVTTTNPIVLSVAPAAEQDFEMVEWLKKAPTALVNLGSSVIWSETQATTMAQAIAHVLDTTGVQFLWKFNKLGDYSDDFLLPLQPHIDSGRLKMQNWLTVDPTSLLETGHVVASVHHGGANCYNEAIYAGVAHVILPQWADLYQYAALAETIGVGVWACRSTSPGWTVDELTRGLLKVLDGGEASVTMRDKAEKLGQTMQAGEQGRDVAARKVAELAYAGE</sequence>
<feature type="signal peptide" evidence="2">
    <location>
        <begin position="1"/>
        <end position="23"/>
    </location>
</feature>
<evidence type="ECO:0008006" key="5">
    <source>
        <dbReference type="Google" id="ProtNLM"/>
    </source>
</evidence>
<dbReference type="EMBL" id="JABEYC010000089">
    <property type="protein sequence ID" value="KAF4982993.1"/>
    <property type="molecule type" value="Genomic_DNA"/>
</dbReference>
<evidence type="ECO:0000313" key="3">
    <source>
        <dbReference type="EMBL" id="KAF4982993.1"/>
    </source>
</evidence>
<dbReference type="Pfam" id="PF00201">
    <property type="entry name" value="UDPGT"/>
    <property type="match status" value="1"/>
</dbReference>
<comment type="caution">
    <text evidence="3">The sequence shown here is derived from an EMBL/GenBank/DDBJ whole genome shotgun (WGS) entry which is preliminary data.</text>
</comment>
<dbReference type="SUPFAM" id="SSF53756">
    <property type="entry name" value="UDP-Glycosyltransferase/glycogen phosphorylase"/>
    <property type="match status" value="1"/>
</dbReference>
<keyword evidence="2" id="KW-0732">Signal</keyword>
<organism evidence="3 4">
    <name type="scientific">Fusarium zealandicum</name>
    <dbReference type="NCBI Taxonomy" id="1053134"/>
    <lineage>
        <taxon>Eukaryota</taxon>
        <taxon>Fungi</taxon>
        <taxon>Dikarya</taxon>
        <taxon>Ascomycota</taxon>
        <taxon>Pezizomycotina</taxon>
        <taxon>Sordariomycetes</taxon>
        <taxon>Hypocreomycetidae</taxon>
        <taxon>Hypocreales</taxon>
        <taxon>Nectriaceae</taxon>
        <taxon>Fusarium</taxon>
        <taxon>Fusarium staphyleae species complex</taxon>
    </lineage>
</organism>
<evidence type="ECO:0000313" key="4">
    <source>
        <dbReference type="Proteomes" id="UP000635477"/>
    </source>
</evidence>